<comment type="caution">
    <text evidence="1">The sequence shown here is derived from an EMBL/GenBank/DDBJ whole genome shotgun (WGS) entry which is preliminary data.</text>
</comment>
<proteinExistence type="predicted"/>
<dbReference type="Gene3D" id="1.20.1220.20">
    <property type="entry name" value="Uncharcterised protein PF01724"/>
    <property type="match status" value="1"/>
</dbReference>
<organism evidence="1 2">
    <name type="scientific">Gloeocapsopsis crepidinum LEGE 06123</name>
    <dbReference type="NCBI Taxonomy" id="588587"/>
    <lineage>
        <taxon>Bacteria</taxon>
        <taxon>Bacillati</taxon>
        <taxon>Cyanobacteriota</taxon>
        <taxon>Cyanophyceae</taxon>
        <taxon>Oscillatoriophycideae</taxon>
        <taxon>Chroococcales</taxon>
        <taxon>Chroococcaceae</taxon>
        <taxon>Gloeocapsopsis</taxon>
    </lineage>
</organism>
<name>A0ABR9UZC3_9CHRO</name>
<dbReference type="Pfam" id="PF01724">
    <property type="entry name" value="DUF29"/>
    <property type="match status" value="1"/>
</dbReference>
<reference evidence="1 2" key="1">
    <citation type="submission" date="2020-10" db="EMBL/GenBank/DDBJ databases">
        <authorList>
            <person name="Castelo-Branco R."/>
            <person name="Eusebio N."/>
            <person name="Adriana R."/>
            <person name="Vieira A."/>
            <person name="Brugerolle De Fraissinette N."/>
            <person name="Rezende De Castro R."/>
            <person name="Schneider M.P."/>
            <person name="Vasconcelos V."/>
            <person name="Leao P.N."/>
        </authorList>
    </citation>
    <scope>NUCLEOTIDE SEQUENCE [LARGE SCALE GENOMIC DNA]</scope>
    <source>
        <strain evidence="1 2">LEGE 06123</strain>
    </source>
</reference>
<gene>
    <name evidence="1" type="ORF">IQ230_25870</name>
</gene>
<protein>
    <submittedName>
        <fullName evidence="1">DUF29 domain-containing protein</fullName>
    </submittedName>
</protein>
<dbReference type="EMBL" id="JADEWN010000124">
    <property type="protein sequence ID" value="MBE9193679.1"/>
    <property type="molecule type" value="Genomic_DNA"/>
</dbReference>
<dbReference type="InterPro" id="IPR002636">
    <property type="entry name" value="DUF29"/>
</dbReference>
<evidence type="ECO:0000313" key="2">
    <source>
        <dbReference type="Proteomes" id="UP000651156"/>
    </source>
</evidence>
<dbReference type="RefSeq" id="WP_193935050.1">
    <property type="nucleotide sequence ID" value="NZ_CAWPMZ010000029.1"/>
</dbReference>
<accession>A0ABR9UZC3</accession>
<evidence type="ECO:0000313" key="1">
    <source>
        <dbReference type="EMBL" id="MBE9193679.1"/>
    </source>
</evidence>
<keyword evidence="2" id="KW-1185">Reference proteome</keyword>
<dbReference type="PANTHER" id="PTHR34235:SF3">
    <property type="entry name" value="SLR1203 PROTEIN"/>
    <property type="match status" value="1"/>
</dbReference>
<dbReference type="Proteomes" id="UP000651156">
    <property type="component" value="Unassembled WGS sequence"/>
</dbReference>
<dbReference type="PANTHER" id="PTHR34235">
    <property type="entry name" value="SLR1203 PROTEIN-RELATED"/>
    <property type="match status" value="1"/>
</dbReference>
<sequence>MHSFKSDYQTLYETDYLQWIETTVKKLRSQNYENVDWENLIEEIEDMGRSECRSLESNLIVVLLHLLKWQYQPEYRSGSWESSIIEHRRRIKKSLKESPSLKSYFESIFAEAYTEAVKQAKAETGLPLETFPIECLYELTEVVNDEFLPE</sequence>